<dbReference type="GO" id="GO:0005615">
    <property type="term" value="C:extracellular space"/>
    <property type="evidence" value="ECO:0007669"/>
    <property type="project" value="TreeGrafter"/>
</dbReference>
<gene>
    <name evidence="4" type="ORF">TCAL_13797</name>
</gene>
<evidence type="ECO:0008006" key="6">
    <source>
        <dbReference type="Google" id="ProtNLM"/>
    </source>
</evidence>
<keyword evidence="5" id="KW-1185">Reference proteome</keyword>
<dbReference type="Pfam" id="PF00379">
    <property type="entry name" value="Chitin_bind_4"/>
    <property type="match status" value="1"/>
</dbReference>
<name>A0A553P7T0_TIGCA</name>
<sequence>SFVAIILFAAAVLADNAPYRPAPYKPASYKEPSYDEPPKYEYQYAVADQYAGVDFNQNEARDGYATTGEYRVVLPDGRTQIVTYNTADAYSGNVADVRYEGEAQYPEEKPSYKPAPKYAPKYAPAPSYQ</sequence>
<organism evidence="4 5">
    <name type="scientific">Tigriopus californicus</name>
    <name type="common">Marine copepod</name>
    <dbReference type="NCBI Taxonomy" id="6832"/>
    <lineage>
        <taxon>Eukaryota</taxon>
        <taxon>Metazoa</taxon>
        <taxon>Ecdysozoa</taxon>
        <taxon>Arthropoda</taxon>
        <taxon>Crustacea</taxon>
        <taxon>Multicrustacea</taxon>
        <taxon>Hexanauplia</taxon>
        <taxon>Copepoda</taxon>
        <taxon>Harpacticoida</taxon>
        <taxon>Harpacticidae</taxon>
        <taxon>Tigriopus</taxon>
    </lineage>
</organism>
<evidence type="ECO:0000256" key="3">
    <source>
        <dbReference type="SAM" id="MobiDB-lite"/>
    </source>
</evidence>
<keyword evidence="1 2" id="KW-0193">Cuticle</keyword>
<dbReference type="GO" id="GO:0031012">
    <property type="term" value="C:extracellular matrix"/>
    <property type="evidence" value="ECO:0007669"/>
    <property type="project" value="TreeGrafter"/>
</dbReference>
<protein>
    <recommendedName>
        <fullName evidence="6">Cuticle protein 8</fullName>
    </recommendedName>
</protein>
<feature type="compositionally biased region" description="Basic and acidic residues" evidence="3">
    <location>
        <begin position="101"/>
        <end position="111"/>
    </location>
</feature>
<comment type="caution">
    <text evidence="4">The sequence shown here is derived from an EMBL/GenBank/DDBJ whole genome shotgun (WGS) entry which is preliminary data.</text>
</comment>
<accession>A0A553P7T0</accession>
<evidence type="ECO:0000256" key="1">
    <source>
        <dbReference type="ARBA" id="ARBA00022460"/>
    </source>
</evidence>
<dbReference type="AlphaFoldDB" id="A0A553P7T0"/>
<dbReference type="PANTHER" id="PTHR12236">
    <property type="entry name" value="STRUCTURAL CONTITUENT OF CUTICLE"/>
    <property type="match status" value="1"/>
</dbReference>
<feature type="compositionally biased region" description="Low complexity" evidence="3">
    <location>
        <begin position="112"/>
        <end position="129"/>
    </location>
</feature>
<dbReference type="PANTHER" id="PTHR12236:SF79">
    <property type="entry name" value="CUTICULAR PROTEIN 50CB-RELATED"/>
    <property type="match status" value="1"/>
</dbReference>
<dbReference type="InterPro" id="IPR000618">
    <property type="entry name" value="Insect_cuticle"/>
</dbReference>
<feature type="non-terminal residue" evidence="4">
    <location>
        <position position="1"/>
    </location>
</feature>
<dbReference type="STRING" id="6832.A0A553P7T0"/>
<proteinExistence type="predicted"/>
<reference evidence="4 5" key="1">
    <citation type="journal article" date="2018" name="Nat. Ecol. Evol.">
        <title>Genomic signatures of mitonuclear coevolution across populations of Tigriopus californicus.</title>
        <authorList>
            <person name="Barreto F.S."/>
            <person name="Watson E.T."/>
            <person name="Lima T.G."/>
            <person name="Willett C.S."/>
            <person name="Edmands S."/>
            <person name="Li W."/>
            <person name="Burton R.S."/>
        </authorList>
    </citation>
    <scope>NUCLEOTIDE SEQUENCE [LARGE SCALE GENOMIC DNA]</scope>
    <source>
        <strain evidence="4 5">San Diego</strain>
    </source>
</reference>
<dbReference type="EMBL" id="VCGU01000007">
    <property type="protein sequence ID" value="TRY73727.1"/>
    <property type="molecule type" value="Genomic_DNA"/>
</dbReference>
<evidence type="ECO:0000256" key="2">
    <source>
        <dbReference type="PROSITE-ProRule" id="PRU00497"/>
    </source>
</evidence>
<dbReference type="OMA" id="PEVHATX"/>
<evidence type="ECO:0000313" key="4">
    <source>
        <dbReference type="EMBL" id="TRY73727.1"/>
    </source>
</evidence>
<feature type="region of interest" description="Disordered" evidence="3">
    <location>
        <begin position="101"/>
        <end position="129"/>
    </location>
</feature>
<dbReference type="PROSITE" id="PS51155">
    <property type="entry name" value="CHIT_BIND_RR_2"/>
    <property type="match status" value="1"/>
</dbReference>
<dbReference type="Proteomes" id="UP000318571">
    <property type="component" value="Chromosome 3"/>
</dbReference>
<dbReference type="InterPro" id="IPR051217">
    <property type="entry name" value="Insect_Cuticle_Struc_Prot"/>
</dbReference>
<dbReference type="GO" id="GO:0042302">
    <property type="term" value="F:structural constituent of cuticle"/>
    <property type="evidence" value="ECO:0007669"/>
    <property type="project" value="UniProtKB-UniRule"/>
</dbReference>
<evidence type="ECO:0000313" key="5">
    <source>
        <dbReference type="Proteomes" id="UP000318571"/>
    </source>
</evidence>